<dbReference type="InterPro" id="IPR001740">
    <property type="entry name" value="GPCR_2_EMR1-like_rcpt"/>
</dbReference>
<dbReference type="InterPro" id="IPR000832">
    <property type="entry name" value="GPCR_2_secretin-like"/>
</dbReference>
<dbReference type="GO" id="GO:0007166">
    <property type="term" value="P:cell surface receptor signaling pathway"/>
    <property type="evidence" value="ECO:0007669"/>
    <property type="project" value="InterPro"/>
</dbReference>
<evidence type="ECO:0000259" key="14">
    <source>
        <dbReference type="PROSITE" id="PS50261"/>
    </source>
</evidence>
<keyword evidence="3" id="KW-1003">Cell membrane</keyword>
<protein>
    <recommendedName>
        <fullName evidence="14">G-protein coupled receptors family 2 profile 2 domain-containing protein</fullName>
    </recommendedName>
</protein>
<keyword evidence="5 13" id="KW-0812">Transmembrane</keyword>
<dbReference type="PROSITE" id="PS50261">
    <property type="entry name" value="G_PROTEIN_RECEP_F2_4"/>
    <property type="match status" value="1"/>
</dbReference>
<sequence>MVNLFCMCVGLAFLALAILTFLLCTWNPKINNTARLHLSICLFLGHLLFLVGVARTENAVVCAVIAGVLHFLFLSGFVWMLLETVQLFLLVRSLSKVQIIHKEGLKPLYLLLIGYGAPMVVVGISAAVFSDGYGSKDVCWLINDRNFHWSFIGPVCSILALNCISFGLIVWNLLPTLANMKSDVSQSRDTRLIVFKIVAQFFVLGCAWILGFFQSTSILIYLFIILNSQQGTFIFIVHCLLNKEVREEYKRWFSCLFRKKEPSGSSGSPSKK</sequence>
<name>A0A9Q1IM76_SYNKA</name>
<dbReference type="PANTHER" id="PTHR12011:SF469">
    <property type="entry name" value="ADHESION G PROTEIN-COUPLED RECEPTOR E1-RELATED"/>
    <property type="match status" value="1"/>
</dbReference>
<dbReference type="AlphaFoldDB" id="A0A9Q1IM76"/>
<evidence type="ECO:0000313" key="15">
    <source>
        <dbReference type="EMBL" id="KAJ8345807.1"/>
    </source>
</evidence>
<accession>A0A9Q1IM76</accession>
<evidence type="ECO:0000256" key="1">
    <source>
        <dbReference type="ARBA" id="ARBA00004651"/>
    </source>
</evidence>
<feature type="transmembrane region" description="Helical" evidence="13">
    <location>
        <begin position="34"/>
        <end position="53"/>
    </location>
</feature>
<keyword evidence="10 13" id="KW-0472">Membrane</keyword>
<dbReference type="SUPFAM" id="SSF81321">
    <property type="entry name" value="Family A G protein-coupled receptor-like"/>
    <property type="match status" value="1"/>
</dbReference>
<evidence type="ECO:0000256" key="12">
    <source>
        <dbReference type="ARBA" id="ARBA00023180"/>
    </source>
</evidence>
<dbReference type="PRINTS" id="PR00249">
    <property type="entry name" value="GPCRSECRETIN"/>
</dbReference>
<feature type="domain" description="G-protein coupled receptors family 2 profile 2" evidence="14">
    <location>
        <begin position="1"/>
        <end position="242"/>
    </location>
</feature>
<dbReference type="Gene3D" id="1.20.1070.10">
    <property type="entry name" value="Rhodopsin 7-helix transmembrane proteins"/>
    <property type="match status" value="1"/>
</dbReference>
<evidence type="ECO:0000256" key="2">
    <source>
        <dbReference type="ARBA" id="ARBA00007343"/>
    </source>
</evidence>
<keyword evidence="7" id="KW-0677">Repeat</keyword>
<comment type="subcellular location">
    <subcellularLocation>
        <location evidence="1">Cell membrane</location>
        <topology evidence="1">Multi-pass membrane protein</topology>
    </subcellularLocation>
</comment>
<feature type="transmembrane region" description="Helical" evidence="13">
    <location>
        <begin position="192"/>
        <end position="213"/>
    </location>
</feature>
<evidence type="ECO:0000256" key="7">
    <source>
        <dbReference type="ARBA" id="ARBA00022737"/>
    </source>
</evidence>
<dbReference type="EMBL" id="JAINUF010000012">
    <property type="protein sequence ID" value="KAJ8345807.1"/>
    <property type="molecule type" value="Genomic_DNA"/>
</dbReference>
<gene>
    <name evidence="15" type="ORF">SKAU_G00300000</name>
</gene>
<dbReference type="GO" id="GO:0007189">
    <property type="term" value="P:adenylate cyclase-activating G protein-coupled receptor signaling pathway"/>
    <property type="evidence" value="ECO:0007669"/>
    <property type="project" value="TreeGrafter"/>
</dbReference>
<dbReference type="GO" id="GO:0004930">
    <property type="term" value="F:G protein-coupled receptor activity"/>
    <property type="evidence" value="ECO:0007669"/>
    <property type="project" value="InterPro"/>
</dbReference>
<keyword evidence="8" id="KW-0106">Calcium</keyword>
<evidence type="ECO:0000256" key="11">
    <source>
        <dbReference type="ARBA" id="ARBA00023157"/>
    </source>
</evidence>
<reference evidence="15" key="1">
    <citation type="journal article" date="2023" name="Science">
        <title>Genome structures resolve the early diversification of teleost fishes.</title>
        <authorList>
            <person name="Parey E."/>
            <person name="Louis A."/>
            <person name="Montfort J."/>
            <person name="Bouchez O."/>
            <person name="Roques C."/>
            <person name="Iampietro C."/>
            <person name="Lluch J."/>
            <person name="Castinel A."/>
            <person name="Donnadieu C."/>
            <person name="Desvignes T."/>
            <person name="Floi Bucao C."/>
            <person name="Jouanno E."/>
            <person name="Wen M."/>
            <person name="Mejri S."/>
            <person name="Dirks R."/>
            <person name="Jansen H."/>
            <person name="Henkel C."/>
            <person name="Chen W.J."/>
            <person name="Zahm M."/>
            <person name="Cabau C."/>
            <person name="Klopp C."/>
            <person name="Thompson A.W."/>
            <person name="Robinson-Rechavi M."/>
            <person name="Braasch I."/>
            <person name="Lecointre G."/>
            <person name="Bobe J."/>
            <person name="Postlethwait J.H."/>
            <person name="Berthelot C."/>
            <person name="Roest Crollius H."/>
            <person name="Guiguen Y."/>
        </authorList>
    </citation>
    <scope>NUCLEOTIDE SEQUENCE</scope>
    <source>
        <strain evidence="15">WJC10195</strain>
    </source>
</reference>
<evidence type="ECO:0000256" key="8">
    <source>
        <dbReference type="ARBA" id="ARBA00022837"/>
    </source>
</evidence>
<comment type="similarity">
    <text evidence="2">Belongs to the G-protein coupled receptor 2 family. Adhesion G-protein coupled receptor (ADGR) subfamily.</text>
</comment>
<proteinExistence type="inferred from homology"/>
<dbReference type="PANTHER" id="PTHR12011">
    <property type="entry name" value="ADHESION G-PROTEIN COUPLED RECEPTOR"/>
    <property type="match status" value="1"/>
</dbReference>
<evidence type="ECO:0000256" key="5">
    <source>
        <dbReference type="ARBA" id="ARBA00022692"/>
    </source>
</evidence>
<evidence type="ECO:0000256" key="10">
    <source>
        <dbReference type="ARBA" id="ARBA00023136"/>
    </source>
</evidence>
<keyword evidence="16" id="KW-1185">Reference proteome</keyword>
<feature type="transmembrane region" description="Helical" evidence="13">
    <location>
        <begin position="108"/>
        <end position="129"/>
    </location>
</feature>
<evidence type="ECO:0000256" key="13">
    <source>
        <dbReference type="SAM" id="Phobius"/>
    </source>
</evidence>
<evidence type="ECO:0000256" key="6">
    <source>
        <dbReference type="ARBA" id="ARBA00022729"/>
    </source>
</evidence>
<evidence type="ECO:0000313" key="16">
    <source>
        <dbReference type="Proteomes" id="UP001152622"/>
    </source>
</evidence>
<feature type="transmembrane region" description="Helical" evidence="13">
    <location>
        <begin position="149"/>
        <end position="171"/>
    </location>
</feature>
<dbReference type="InterPro" id="IPR017981">
    <property type="entry name" value="GPCR_2-like_7TM"/>
</dbReference>
<dbReference type="FunFam" id="1.20.1070.10:FF:000054">
    <property type="entry name" value="Adhesion G protein-coupled receptor E3"/>
    <property type="match status" value="1"/>
</dbReference>
<dbReference type="Pfam" id="PF00002">
    <property type="entry name" value="7tm_2"/>
    <property type="match status" value="1"/>
</dbReference>
<comment type="caution">
    <text evidence="15">The sequence shown here is derived from an EMBL/GenBank/DDBJ whole genome shotgun (WGS) entry which is preliminary data.</text>
</comment>
<feature type="transmembrane region" description="Helical" evidence="13">
    <location>
        <begin position="60"/>
        <end position="79"/>
    </location>
</feature>
<organism evidence="15 16">
    <name type="scientific">Synaphobranchus kaupii</name>
    <name type="common">Kaup's arrowtooth eel</name>
    <dbReference type="NCBI Taxonomy" id="118154"/>
    <lineage>
        <taxon>Eukaryota</taxon>
        <taxon>Metazoa</taxon>
        <taxon>Chordata</taxon>
        <taxon>Craniata</taxon>
        <taxon>Vertebrata</taxon>
        <taxon>Euteleostomi</taxon>
        <taxon>Actinopterygii</taxon>
        <taxon>Neopterygii</taxon>
        <taxon>Teleostei</taxon>
        <taxon>Anguilliformes</taxon>
        <taxon>Synaphobranchidae</taxon>
        <taxon>Synaphobranchus</taxon>
    </lineage>
</organism>
<dbReference type="Proteomes" id="UP001152622">
    <property type="component" value="Chromosome 12"/>
</dbReference>
<feature type="transmembrane region" description="Helical" evidence="13">
    <location>
        <begin position="219"/>
        <end position="241"/>
    </location>
</feature>
<keyword evidence="4" id="KW-0245">EGF-like domain</keyword>
<evidence type="ECO:0000256" key="9">
    <source>
        <dbReference type="ARBA" id="ARBA00022989"/>
    </source>
</evidence>
<evidence type="ECO:0000256" key="3">
    <source>
        <dbReference type="ARBA" id="ARBA00022475"/>
    </source>
</evidence>
<keyword evidence="11" id="KW-1015">Disulfide bond</keyword>
<dbReference type="PRINTS" id="PR01128">
    <property type="entry name" value="EMR1HORMONER"/>
</dbReference>
<dbReference type="GO" id="GO:0005886">
    <property type="term" value="C:plasma membrane"/>
    <property type="evidence" value="ECO:0007669"/>
    <property type="project" value="UniProtKB-SubCell"/>
</dbReference>
<dbReference type="OrthoDB" id="1100386at2759"/>
<keyword evidence="6" id="KW-0732">Signal</keyword>
<keyword evidence="12" id="KW-0325">Glycoprotein</keyword>
<keyword evidence="9 13" id="KW-1133">Transmembrane helix</keyword>
<evidence type="ECO:0000256" key="4">
    <source>
        <dbReference type="ARBA" id="ARBA00022536"/>
    </source>
</evidence>